<evidence type="ECO:0000313" key="1">
    <source>
        <dbReference type="EMBL" id="PQM36010.1"/>
    </source>
</evidence>
<keyword evidence="2" id="KW-1185">Reference proteome</keyword>
<dbReference type="OrthoDB" id="1750719at2759"/>
<comment type="caution">
    <text evidence="1">The sequence shown here is derived from an EMBL/GenBank/DDBJ whole genome shotgun (WGS) entry which is preliminary data.</text>
</comment>
<protein>
    <submittedName>
        <fullName evidence="1">Uncharacterized protein</fullName>
    </submittedName>
</protein>
<accession>A0A314UFC2</accession>
<dbReference type="Proteomes" id="UP000250321">
    <property type="component" value="Unassembled WGS sequence"/>
</dbReference>
<gene>
    <name evidence="1" type="ORF">Pyn_28005</name>
</gene>
<sequence>MSWDFRAPGTSHPSYDRMGYCALNGVFYNLRGIVGEVVLQAKHMLAMSAFNKAKVLGGRYSIPTYSNGGLTKLNDDQDVIDMLVFVQETRLIDIFLHHGVDSNEDWFYSQAGSNVFVDLEDDIVPNRGVVIEELDDNYGAIVPVGGKGKQLKKNKKQKQVL</sequence>
<dbReference type="AlphaFoldDB" id="A0A314UFC2"/>
<name>A0A314UFC2_PRUYE</name>
<evidence type="ECO:0000313" key="2">
    <source>
        <dbReference type="Proteomes" id="UP000250321"/>
    </source>
</evidence>
<reference evidence="1 2" key="1">
    <citation type="submission" date="2018-02" db="EMBL/GenBank/DDBJ databases">
        <title>Draft genome of wild Prunus yedoensis var. nudiflora.</title>
        <authorList>
            <person name="Baek S."/>
            <person name="Kim J.-H."/>
            <person name="Choi K."/>
            <person name="Kim G.-B."/>
            <person name="Cho A."/>
            <person name="Jang H."/>
            <person name="Shin C.-H."/>
            <person name="Yu H.-J."/>
            <person name="Mun J.-H."/>
        </authorList>
    </citation>
    <scope>NUCLEOTIDE SEQUENCE [LARGE SCALE GENOMIC DNA]</scope>
    <source>
        <strain evidence="2">cv. Jeju island</strain>
        <tissue evidence="1">Leaf</tissue>
    </source>
</reference>
<dbReference type="EMBL" id="PJQY01003595">
    <property type="protein sequence ID" value="PQM36010.1"/>
    <property type="molecule type" value="Genomic_DNA"/>
</dbReference>
<organism evidence="1 2">
    <name type="scientific">Prunus yedoensis var. nudiflora</name>
    <dbReference type="NCBI Taxonomy" id="2094558"/>
    <lineage>
        <taxon>Eukaryota</taxon>
        <taxon>Viridiplantae</taxon>
        <taxon>Streptophyta</taxon>
        <taxon>Embryophyta</taxon>
        <taxon>Tracheophyta</taxon>
        <taxon>Spermatophyta</taxon>
        <taxon>Magnoliopsida</taxon>
        <taxon>eudicotyledons</taxon>
        <taxon>Gunneridae</taxon>
        <taxon>Pentapetalae</taxon>
        <taxon>rosids</taxon>
        <taxon>fabids</taxon>
        <taxon>Rosales</taxon>
        <taxon>Rosaceae</taxon>
        <taxon>Amygdaloideae</taxon>
        <taxon>Amygdaleae</taxon>
        <taxon>Prunus</taxon>
    </lineage>
</organism>
<proteinExistence type="predicted"/>